<comment type="caution">
    <text evidence="7">The sequence shown here is derived from an EMBL/GenBank/DDBJ whole genome shotgun (WGS) entry which is preliminary data.</text>
</comment>
<dbReference type="Pfam" id="PF01553">
    <property type="entry name" value="Acyltransferase"/>
    <property type="match status" value="1"/>
</dbReference>
<dbReference type="GO" id="GO:0005783">
    <property type="term" value="C:endoplasmic reticulum"/>
    <property type="evidence" value="ECO:0007669"/>
    <property type="project" value="TreeGrafter"/>
</dbReference>
<dbReference type="AlphaFoldDB" id="A0AA39V5J9"/>
<feature type="region of interest" description="Disordered" evidence="4">
    <location>
        <begin position="1"/>
        <end position="33"/>
    </location>
</feature>
<keyword evidence="5" id="KW-0472">Membrane</keyword>
<dbReference type="GO" id="GO:0016746">
    <property type="term" value="F:acyltransferase activity"/>
    <property type="evidence" value="ECO:0007669"/>
    <property type="project" value="UniProtKB-KW"/>
</dbReference>
<evidence type="ECO:0000256" key="1">
    <source>
        <dbReference type="ARBA" id="ARBA00008655"/>
    </source>
</evidence>
<proteinExistence type="inferred from homology"/>
<dbReference type="Pfam" id="PF16076">
    <property type="entry name" value="Acyltransf_C"/>
    <property type="match status" value="1"/>
</dbReference>
<accession>A0AA39V5J9</accession>
<dbReference type="PANTHER" id="PTHR10983">
    <property type="entry name" value="1-ACYLGLYCEROL-3-PHOSPHATE ACYLTRANSFERASE-RELATED"/>
    <property type="match status" value="1"/>
</dbReference>
<gene>
    <name evidence="7" type="ORF">JMJ35_004671</name>
</gene>
<keyword evidence="8" id="KW-1185">Reference proteome</keyword>
<evidence type="ECO:0000256" key="2">
    <source>
        <dbReference type="ARBA" id="ARBA00022679"/>
    </source>
</evidence>
<organism evidence="7 8">
    <name type="scientific">Cladonia borealis</name>
    <dbReference type="NCBI Taxonomy" id="184061"/>
    <lineage>
        <taxon>Eukaryota</taxon>
        <taxon>Fungi</taxon>
        <taxon>Dikarya</taxon>
        <taxon>Ascomycota</taxon>
        <taxon>Pezizomycotina</taxon>
        <taxon>Lecanoromycetes</taxon>
        <taxon>OSLEUM clade</taxon>
        <taxon>Lecanoromycetidae</taxon>
        <taxon>Lecanorales</taxon>
        <taxon>Lecanorineae</taxon>
        <taxon>Cladoniaceae</taxon>
        <taxon>Cladonia</taxon>
    </lineage>
</organism>
<dbReference type="InterPro" id="IPR002123">
    <property type="entry name" value="Plipid/glycerol_acylTrfase"/>
</dbReference>
<reference evidence="7" key="1">
    <citation type="submission" date="2023-03" db="EMBL/GenBank/DDBJ databases">
        <title>Complete genome of Cladonia borealis.</title>
        <authorList>
            <person name="Park H."/>
        </authorList>
    </citation>
    <scope>NUCLEOTIDE SEQUENCE</scope>
    <source>
        <strain evidence="7">ANT050790</strain>
    </source>
</reference>
<dbReference type="SUPFAM" id="SSF69593">
    <property type="entry name" value="Glycerol-3-phosphate (1)-acyltransferase"/>
    <property type="match status" value="1"/>
</dbReference>
<protein>
    <recommendedName>
        <fullName evidence="6">Phospholipid/glycerol acyltransferase domain-containing protein</fullName>
    </recommendedName>
</protein>
<evidence type="ECO:0000313" key="7">
    <source>
        <dbReference type="EMBL" id="KAK0512654.1"/>
    </source>
</evidence>
<keyword evidence="3" id="KW-0012">Acyltransferase</keyword>
<feature type="compositionally biased region" description="Polar residues" evidence="4">
    <location>
        <begin position="1"/>
        <end position="14"/>
    </location>
</feature>
<evidence type="ECO:0000313" key="8">
    <source>
        <dbReference type="Proteomes" id="UP001166286"/>
    </source>
</evidence>
<dbReference type="GO" id="GO:0036149">
    <property type="term" value="P:phosphatidylinositol acyl-chain remodeling"/>
    <property type="evidence" value="ECO:0007669"/>
    <property type="project" value="TreeGrafter"/>
</dbReference>
<evidence type="ECO:0000256" key="3">
    <source>
        <dbReference type="ARBA" id="ARBA00023315"/>
    </source>
</evidence>
<dbReference type="CDD" id="cd07990">
    <property type="entry name" value="LPLAT_LCLAT1-like"/>
    <property type="match status" value="1"/>
</dbReference>
<dbReference type="EMBL" id="JAFEKC020000009">
    <property type="protein sequence ID" value="KAK0512654.1"/>
    <property type="molecule type" value="Genomic_DNA"/>
</dbReference>
<keyword evidence="5" id="KW-1133">Transmembrane helix</keyword>
<feature type="domain" description="Phospholipid/glycerol acyltransferase" evidence="6">
    <location>
        <begin position="136"/>
        <end position="269"/>
    </location>
</feature>
<dbReference type="SMART" id="SM00563">
    <property type="entry name" value="PlsC"/>
    <property type="match status" value="1"/>
</dbReference>
<dbReference type="Proteomes" id="UP001166286">
    <property type="component" value="Unassembled WGS sequence"/>
</dbReference>
<comment type="similarity">
    <text evidence="1">Belongs to the 1-acyl-sn-glycerol-3-phosphate acyltransferase family.</text>
</comment>
<dbReference type="PANTHER" id="PTHR10983:SF16">
    <property type="entry name" value="LYSOCARDIOLIPIN ACYLTRANSFERASE 1"/>
    <property type="match status" value="1"/>
</dbReference>
<name>A0AA39V5J9_9LECA</name>
<feature type="transmembrane region" description="Helical" evidence="5">
    <location>
        <begin position="47"/>
        <end position="69"/>
    </location>
</feature>
<evidence type="ECO:0000256" key="5">
    <source>
        <dbReference type="SAM" id="Phobius"/>
    </source>
</evidence>
<sequence length="435" mass="49449">MTTQRVKSGSSQSIPEPIPDFGAGTKGKAAHPHPAGRIKHGFSVQAFRMLLFATWFHTVVFTIHVTQILGSPLYVINRDYYYAYMALTKQSFGILITTITAWFSPTVIRVSGDKSVRGQLLQTKDGRLQTEFPERLIMMANHQIYTDWLYLWWVAYANKMHGHIYIILKESLKFIPIVGPGMMFYGFIFMARNWAKDKSRLQHRLQVLNKSSHGGPLSGSQGLDPMWLMIFPEGTNLSANTRNGSKKWADKQGIQDMRHQLLPRSTGLQFCLKELKGTIDWVYDCTVAYEGVPRGLYGQDLFTLRSTYFQGRPPKSVNMYWRRFAVSSIPIDDPKQFEQWLIGQWREKDSLLEQYMQSGRFPADDGHDSEGEPALNGNPGSQMAKGAGFIETEVKLAHWYEVGQIFVVLAAFGLVFNILAKMWNLVFYGSLEGCG</sequence>
<evidence type="ECO:0000259" key="6">
    <source>
        <dbReference type="SMART" id="SM00563"/>
    </source>
</evidence>
<feature type="transmembrane region" description="Helical" evidence="5">
    <location>
        <begin position="174"/>
        <end position="195"/>
    </location>
</feature>
<keyword evidence="2" id="KW-0808">Transferase</keyword>
<feature type="transmembrane region" description="Helical" evidence="5">
    <location>
        <begin position="81"/>
        <end position="104"/>
    </location>
</feature>
<dbReference type="InterPro" id="IPR032098">
    <property type="entry name" value="Acyltransf_C"/>
</dbReference>
<feature type="transmembrane region" description="Helical" evidence="5">
    <location>
        <begin position="148"/>
        <end position="168"/>
    </location>
</feature>
<feature type="transmembrane region" description="Helical" evidence="5">
    <location>
        <begin position="405"/>
        <end position="423"/>
    </location>
</feature>
<evidence type="ECO:0000256" key="4">
    <source>
        <dbReference type="SAM" id="MobiDB-lite"/>
    </source>
</evidence>
<keyword evidence="5" id="KW-0812">Transmembrane</keyword>